<comment type="caution">
    <text evidence="2">The sequence shown here is derived from an EMBL/GenBank/DDBJ whole genome shotgun (WGS) entry which is preliminary data.</text>
</comment>
<feature type="compositionally biased region" description="Basic and acidic residues" evidence="1">
    <location>
        <begin position="70"/>
        <end position="98"/>
    </location>
</feature>
<evidence type="ECO:0000256" key="1">
    <source>
        <dbReference type="SAM" id="MobiDB-lite"/>
    </source>
</evidence>
<name>A0A9P7FV51_9AGAR</name>
<reference evidence="2" key="1">
    <citation type="submission" date="2021-02" db="EMBL/GenBank/DDBJ databases">
        <authorList>
            <person name="Nieuwenhuis M."/>
            <person name="Van De Peppel L.J.J."/>
        </authorList>
    </citation>
    <scope>NUCLEOTIDE SEQUENCE</scope>
    <source>
        <strain evidence="2">D49</strain>
    </source>
</reference>
<feature type="compositionally biased region" description="Polar residues" evidence="1">
    <location>
        <begin position="51"/>
        <end position="68"/>
    </location>
</feature>
<keyword evidence="3" id="KW-1185">Reference proteome</keyword>
<dbReference type="AlphaFoldDB" id="A0A9P7FV51"/>
<dbReference type="Proteomes" id="UP000717328">
    <property type="component" value="Unassembled WGS sequence"/>
</dbReference>
<feature type="region of interest" description="Disordered" evidence="1">
    <location>
        <begin position="39"/>
        <end position="227"/>
    </location>
</feature>
<dbReference type="EMBL" id="JABCKI010005813">
    <property type="protein sequence ID" value="KAG5637654.1"/>
    <property type="molecule type" value="Genomic_DNA"/>
</dbReference>
<gene>
    <name evidence="2" type="ORF">H0H81_003731</name>
</gene>
<protein>
    <submittedName>
        <fullName evidence="2">Uncharacterized protein</fullName>
    </submittedName>
</protein>
<proteinExistence type="predicted"/>
<feature type="compositionally biased region" description="Basic and acidic residues" evidence="1">
    <location>
        <begin position="208"/>
        <end position="217"/>
    </location>
</feature>
<feature type="compositionally biased region" description="Polar residues" evidence="1">
    <location>
        <begin position="135"/>
        <end position="147"/>
    </location>
</feature>
<feature type="region of interest" description="Disordered" evidence="1">
    <location>
        <begin position="1"/>
        <end position="22"/>
    </location>
</feature>
<reference evidence="2" key="2">
    <citation type="submission" date="2021-10" db="EMBL/GenBank/DDBJ databases">
        <title>Phylogenomics reveals ancestral predisposition of the termite-cultivated fungus Termitomyces towards a domesticated lifestyle.</title>
        <authorList>
            <person name="Auxier B."/>
            <person name="Grum-Grzhimaylo A."/>
            <person name="Cardenas M.E."/>
            <person name="Lodge J.D."/>
            <person name="Laessoe T."/>
            <person name="Pedersen O."/>
            <person name="Smith M.E."/>
            <person name="Kuyper T.W."/>
            <person name="Franco-Molano E.A."/>
            <person name="Baroni T.J."/>
            <person name="Aanen D.K."/>
        </authorList>
    </citation>
    <scope>NUCLEOTIDE SEQUENCE</scope>
    <source>
        <strain evidence="2">D49</strain>
    </source>
</reference>
<organism evidence="2 3">
    <name type="scientific">Sphagnurus paluster</name>
    <dbReference type="NCBI Taxonomy" id="117069"/>
    <lineage>
        <taxon>Eukaryota</taxon>
        <taxon>Fungi</taxon>
        <taxon>Dikarya</taxon>
        <taxon>Basidiomycota</taxon>
        <taxon>Agaricomycotina</taxon>
        <taxon>Agaricomycetes</taxon>
        <taxon>Agaricomycetidae</taxon>
        <taxon>Agaricales</taxon>
        <taxon>Tricholomatineae</taxon>
        <taxon>Lyophyllaceae</taxon>
        <taxon>Sphagnurus</taxon>
    </lineage>
</organism>
<sequence length="321" mass="34933">MSTRDEIIQRPRKIVPGQDRGKLYKPDLAYLKQNSTSSFASRLAAEAPSVKESTPGAQAASLPSQSPRPTKAEKQAAKERERRIAEATAQRKEQRLAREVVQAQRAAEESYKKPRQSGAKPTENQWGVYGDLQAGQPSQSGQRGQKLQRSRGGPVSRGGRGGMKRPTSHSRGPVRPQVALIRKTPTTEIDESLSNEDITLSVLEDGGDDKAPAEFRNPDIPFTNLDDLFGPSAAERVEKAARSPSEDRIEWLRETYGGDYIRFAPPAAANFGTEPRTLGPLKHAQFVLSKRGDVTVGSRKDALAIITSAIGASASRGIQRA</sequence>
<evidence type="ECO:0000313" key="3">
    <source>
        <dbReference type="Proteomes" id="UP000717328"/>
    </source>
</evidence>
<dbReference type="OrthoDB" id="2971908at2759"/>
<evidence type="ECO:0000313" key="2">
    <source>
        <dbReference type="EMBL" id="KAG5637654.1"/>
    </source>
</evidence>
<accession>A0A9P7FV51</accession>